<evidence type="ECO:0000313" key="2">
    <source>
        <dbReference type="Proteomes" id="UP001054252"/>
    </source>
</evidence>
<name>A0AAV5MPV9_9ROSI</name>
<comment type="caution">
    <text evidence="1">The sequence shown here is derived from an EMBL/GenBank/DDBJ whole genome shotgun (WGS) entry which is preliminary data.</text>
</comment>
<keyword evidence="2" id="KW-1185">Reference proteome</keyword>
<proteinExistence type="predicted"/>
<reference evidence="1 2" key="1">
    <citation type="journal article" date="2021" name="Commun. Biol.">
        <title>The genome of Shorea leprosula (Dipterocarpaceae) highlights the ecological relevance of drought in aseasonal tropical rainforests.</title>
        <authorList>
            <person name="Ng K.K.S."/>
            <person name="Kobayashi M.J."/>
            <person name="Fawcett J.A."/>
            <person name="Hatakeyama M."/>
            <person name="Paape T."/>
            <person name="Ng C.H."/>
            <person name="Ang C.C."/>
            <person name="Tnah L.H."/>
            <person name="Lee C.T."/>
            <person name="Nishiyama T."/>
            <person name="Sese J."/>
            <person name="O'Brien M.J."/>
            <person name="Copetti D."/>
            <person name="Mohd Noor M.I."/>
            <person name="Ong R.C."/>
            <person name="Putra M."/>
            <person name="Sireger I.Z."/>
            <person name="Indrioko S."/>
            <person name="Kosugi Y."/>
            <person name="Izuno A."/>
            <person name="Isagi Y."/>
            <person name="Lee S.L."/>
            <person name="Shimizu K.K."/>
        </authorList>
    </citation>
    <scope>NUCLEOTIDE SEQUENCE [LARGE SCALE GENOMIC DNA]</scope>
    <source>
        <strain evidence="1">214</strain>
    </source>
</reference>
<evidence type="ECO:0000313" key="1">
    <source>
        <dbReference type="EMBL" id="GKV52011.1"/>
    </source>
</evidence>
<protein>
    <submittedName>
        <fullName evidence="1">Uncharacterized protein</fullName>
    </submittedName>
</protein>
<dbReference type="Proteomes" id="UP001054252">
    <property type="component" value="Unassembled WGS sequence"/>
</dbReference>
<dbReference type="AlphaFoldDB" id="A0AAV5MPV9"/>
<dbReference type="EMBL" id="BPVZ01000585">
    <property type="protein sequence ID" value="GKV52011.1"/>
    <property type="molecule type" value="Genomic_DNA"/>
</dbReference>
<gene>
    <name evidence="1" type="ORF">SLEP1_g58620</name>
</gene>
<sequence length="173" mass="18527">MEWVLQAGSGQLGYKRGPMATGEAEMGAVGAAGCAMGATGSVLTSHTASARVCRLSLLDSLCLSPRSPSTFPFGPPLPYSFLQFSHCLCLLSLLDSLCLSPLWPSPTNLNLKSPTAPLLRRCCAPANAYVNYGNPQDGKISEIWTGIFVLCCLDVNLTLNLMFPILIDWVIFI</sequence>
<accession>A0AAV5MPV9</accession>
<organism evidence="1 2">
    <name type="scientific">Rubroshorea leprosula</name>
    <dbReference type="NCBI Taxonomy" id="152421"/>
    <lineage>
        <taxon>Eukaryota</taxon>
        <taxon>Viridiplantae</taxon>
        <taxon>Streptophyta</taxon>
        <taxon>Embryophyta</taxon>
        <taxon>Tracheophyta</taxon>
        <taxon>Spermatophyta</taxon>
        <taxon>Magnoliopsida</taxon>
        <taxon>eudicotyledons</taxon>
        <taxon>Gunneridae</taxon>
        <taxon>Pentapetalae</taxon>
        <taxon>rosids</taxon>
        <taxon>malvids</taxon>
        <taxon>Malvales</taxon>
        <taxon>Dipterocarpaceae</taxon>
        <taxon>Rubroshorea</taxon>
    </lineage>
</organism>